<dbReference type="Pfam" id="PF13359">
    <property type="entry name" value="DDE_Tnp_4"/>
    <property type="match status" value="1"/>
</dbReference>
<comment type="subcellular location">
    <subcellularLocation>
        <location evidence="2">Nucleus</location>
    </subcellularLocation>
</comment>
<organism evidence="9">
    <name type="scientific">Sesamum radiatum</name>
    <name type="common">Black benniseed</name>
    <dbReference type="NCBI Taxonomy" id="300843"/>
    <lineage>
        <taxon>Eukaryota</taxon>
        <taxon>Viridiplantae</taxon>
        <taxon>Streptophyta</taxon>
        <taxon>Embryophyta</taxon>
        <taxon>Tracheophyta</taxon>
        <taxon>Spermatophyta</taxon>
        <taxon>Magnoliopsida</taxon>
        <taxon>eudicotyledons</taxon>
        <taxon>Gunneridae</taxon>
        <taxon>Pentapetalae</taxon>
        <taxon>asterids</taxon>
        <taxon>lamiids</taxon>
        <taxon>Lamiales</taxon>
        <taxon>Pedaliaceae</taxon>
        <taxon>Sesamum</taxon>
    </lineage>
</organism>
<dbReference type="AlphaFoldDB" id="A0AAW2N1C7"/>
<evidence type="ECO:0000256" key="2">
    <source>
        <dbReference type="ARBA" id="ARBA00004123"/>
    </source>
</evidence>
<gene>
    <name evidence="9" type="ORF">Sradi_4883300</name>
</gene>
<keyword evidence="7" id="KW-0539">Nucleus</keyword>
<dbReference type="EMBL" id="JACGWJ010000021">
    <property type="protein sequence ID" value="KAL0336714.1"/>
    <property type="molecule type" value="Genomic_DNA"/>
</dbReference>
<evidence type="ECO:0000259" key="8">
    <source>
        <dbReference type="Pfam" id="PF13359"/>
    </source>
</evidence>
<evidence type="ECO:0000256" key="3">
    <source>
        <dbReference type="ARBA" id="ARBA00006958"/>
    </source>
</evidence>
<comment type="caution">
    <text evidence="9">The sequence shown here is derived from an EMBL/GenBank/DDBJ whole genome shotgun (WGS) entry which is preliminary data.</text>
</comment>
<dbReference type="GO" id="GO:0046872">
    <property type="term" value="F:metal ion binding"/>
    <property type="evidence" value="ECO:0007669"/>
    <property type="project" value="UniProtKB-KW"/>
</dbReference>
<feature type="domain" description="DDE Tnp4" evidence="8">
    <location>
        <begin position="77"/>
        <end position="199"/>
    </location>
</feature>
<dbReference type="GO" id="GO:0016787">
    <property type="term" value="F:hydrolase activity"/>
    <property type="evidence" value="ECO:0007669"/>
    <property type="project" value="UniProtKB-KW"/>
</dbReference>
<dbReference type="InterPro" id="IPR045249">
    <property type="entry name" value="HARBI1-like"/>
</dbReference>
<evidence type="ECO:0000256" key="6">
    <source>
        <dbReference type="ARBA" id="ARBA00022801"/>
    </source>
</evidence>
<dbReference type="PANTHER" id="PTHR22930:SF281">
    <property type="entry name" value="NUCLEASE"/>
    <property type="match status" value="1"/>
</dbReference>
<keyword evidence="5" id="KW-0479">Metal-binding</keyword>
<dbReference type="GO" id="GO:0005634">
    <property type="term" value="C:nucleus"/>
    <property type="evidence" value="ECO:0007669"/>
    <property type="project" value="UniProtKB-SubCell"/>
</dbReference>
<keyword evidence="6" id="KW-0378">Hydrolase</keyword>
<name>A0AAW2N1C7_SESRA</name>
<dbReference type="GO" id="GO:0004518">
    <property type="term" value="F:nuclease activity"/>
    <property type="evidence" value="ECO:0007669"/>
    <property type="project" value="UniProtKB-KW"/>
</dbReference>
<dbReference type="PANTHER" id="PTHR22930">
    <property type="match status" value="1"/>
</dbReference>
<reference evidence="9" key="1">
    <citation type="submission" date="2020-06" db="EMBL/GenBank/DDBJ databases">
        <authorList>
            <person name="Li T."/>
            <person name="Hu X."/>
            <person name="Zhang T."/>
            <person name="Song X."/>
            <person name="Zhang H."/>
            <person name="Dai N."/>
            <person name="Sheng W."/>
            <person name="Hou X."/>
            <person name="Wei L."/>
        </authorList>
    </citation>
    <scope>NUCLEOTIDE SEQUENCE</scope>
    <source>
        <strain evidence="9">G02</strain>
        <tissue evidence="9">Leaf</tissue>
    </source>
</reference>
<protein>
    <recommendedName>
        <fullName evidence="8">DDE Tnp4 domain-containing protein</fullName>
    </recommendedName>
</protein>
<keyword evidence="4" id="KW-0540">Nuclease</keyword>
<evidence type="ECO:0000256" key="7">
    <source>
        <dbReference type="ARBA" id="ARBA00023242"/>
    </source>
</evidence>
<sequence length="234" mass="26832">MFNVSAVALILGNLIKPTPIIEDYLDPRWKWFKGCLGALDGTFIDVRVPEHEDVIAYERAKWRSMSWVSTIHLYPQQLEGSAADSRVLCDTIHRDAGLCVPTDILNTGNYYLCDNRYANADGFLTPSQGVRYHLREWDRGAGDPRNTEELFNLKHSSTRNVIERKFGLLKVRWGILRNQSFYSIEVQDKIIIACCLLHNFIQNEMPDDPLELEIPDARDSVDETNVECISTIEK</sequence>
<comment type="cofactor">
    <cofactor evidence="1">
        <name>a divalent metal cation</name>
        <dbReference type="ChEBI" id="CHEBI:60240"/>
    </cofactor>
</comment>
<evidence type="ECO:0000313" key="9">
    <source>
        <dbReference type="EMBL" id="KAL0336714.1"/>
    </source>
</evidence>
<reference evidence="9" key="2">
    <citation type="journal article" date="2024" name="Plant">
        <title>Genomic evolution and insights into agronomic trait innovations of Sesamum species.</title>
        <authorList>
            <person name="Miao H."/>
            <person name="Wang L."/>
            <person name="Qu L."/>
            <person name="Liu H."/>
            <person name="Sun Y."/>
            <person name="Le M."/>
            <person name="Wang Q."/>
            <person name="Wei S."/>
            <person name="Zheng Y."/>
            <person name="Lin W."/>
            <person name="Duan Y."/>
            <person name="Cao H."/>
            <person name="Xiong S."/>
            <person name="Wang X."/>
            <person name="Wei L."/>
            <person name="Li C."/>
            <person name="Ma Q."/>
            <person name="Ju M."/>
            <person name="Zhao R."/>
            <person name="Li G."/>
            <person name="Mu C."/>
            <person name="Tian Q."/>
            <person name="Mei H."/>
            <person name="Zhang T."/>
            <person name="Gao T."/>
            <person name="Zhang H."/>
        </authorList>
    </citation>
    <scope>NUCLEOTIDE SEQUENCE</scope>
    <source>
        <strain evidence="9">G02</strain>
    </source>
</reference>
<evidence type="ECO:0000256" key="5">
    <source>
        <dbReference type="ARBA" id="ARBA00022723"/>
    </source>
</evidence>
<proteinExistence type="inferred from homology"/>
<accession>A0AAW2N1C7</accession>
<comment type="similarity">
    <text evidence="3">Belongs to the HARBI1 family.</text>
</comment>
<dbReference type="InterPro" id="IPR027806">
    <property type="entry name" value="HARBI1_dom"/>
</dbReference>
<evidence type="ECO:0000256" key="4">
    <source>
        <dbReference type="ARBA" id="ARBA00022722"/>
    </source>
</evidence>
<evidence type="ECO:0000256" key="1">
    <source>
        <dbReference type="ARBA" id="ARBA00001968"/>
    </source>
</evidence>